<evidence type="ECO:0000313" key="10">
    <source>
        <dbReference type="Proteomes" id="UP001596091"/>
    </source>
</evidence>
<keyword evidence="4" id="KW-0812">Transmembrane</keyword>
<evidence type="ECO:0000256" key="2">
    <source>
        <dbReference type="ARBA" id="ARBA00022448"/>
    </source>
</evidence>
<comment type="subcellular location">
    <subcellularLocation>
        <location evidence="1">Cell outer membrane</location>
        <topology evidence="1">Multi-pass membrane protein</topology>
    </subcellularLocation>
</comment>
<keyword evidence="2" id="KW-0813">Transport</keyword>
<accession>A0ABW1EDN1</accession>
<dbReference type="EMBL" id="JBHSPH010000001">
    <property type="protein sequence ID" value="MFC5861402.1"/>
    <property type="molecule type" value="Genomic_DNA"/>
</dbReference>
<proteinExistence type="predicted"/>
<sequence length="1105" mass="120574">MNVVRNVLAFAILPCLSLSAQQITGNIRGTVTDPSGAVIQGAAVTAQQVETGLSRSTTTDRSGNYVLLELPVGHYRLQIAETGFEEYVQDGITLDVNETASVSPHLAVGSEKQQVQVSADAELIEPTVTSLGEVVEQRELEDLPLNGRNFAQLGLLQPGVVPLTPGIAEAGGSLRNGQAYAVNGQRPESNNFLIDGANNFNGVDGGFVLKPPVDAIAEFRIITHSANAEFGNALGSTTNIITRSGTNQIHGTLWEFLRNDVFDANNYFYTEQSKEPLKQNQFGATAGGPIKKDKTFVFGFYEGFRNRQGETAETTVPSVAERGGDFSALCPEGFTEGFCNNPSNQLFNVLANAPYPNNQVPQEQINSVSQNLLSFFPLPNAGTNLFSTTQVLSNNSDQFGIKVDHYLDSRDTLSFRYMFYQLSQVDPLSPGGASVPGFPVGEDQRAQNFVAQETHTFSPTLIGVARFSFLRNKFLFGEHENHESPSSLGFQYQPSLDIAAGPPFIQVNGYADVGDPITGPRNTYENVFDYSGSLSWVRGKHELKFGGGYQHQKINVLQGIATNGFFVFEPFPVTDAFASFLTGQAVVFLQGIGDFSREIPGKNANLYVQDTYKVTSRFTINAGLRYELPYPYTEIHNRLSLFEPAKKSQVMPNAPTGLLYPGDPGVPAGLIQTDYKAFAPRLGLAWDPDGHGRSLITSSYGIFYEPYYTGQGGPLQAPISAPPFLGTPQVSLPDFANPFNGNPPVPGTFSPSLTNLTLSPSLTLPYTQDWDLNLQHSFGSDWLFEVGYIGTKGTRLPRFIEANPAVFVPGYVDGQPISNSSNADQRRLYSRCTLADSPSSCVFSSTGEIAGIANSAYNALEASMRKRFSHGLSFLASYTWSKTIDDVSSLNITGSAAKPVAGENDLAQDPFNLAAERGLSLFDARNRFVGSYEWALPFWNHPQNWYQWAFGGWQLDGIATLMSGTPFTVFDSNDVAAQGSAPEITGFSAQRPNLIGNPNNGPRAVNAWINTSAYQRLDPTANAGQFGTEGRNVNIGPAYSDWDFAAHKNIRVTESKQLQFRAELFDILNRTNFRLPDCDISSPTFNHILEAESPRQVQFALKFMY</sequence>
<keyword evidence="10" id="KW-1185">Reference proteome</keyword>
<evidence type="ECO:0000256" key="3">
    <source>
        <dbReference type="ARBA" id="ARBA00022452"/>
    </source>
</evidence>
<evidence type="ECO:0000256" key="1">
    <source>
        <dbReference type="ARBA" id="ARBA00004571"/>
    </source>
</evidence>
<dbReference type="Pfam" id="PF25183">
    <property type="entry name" value="OMP_b-brl_4"/>
    <property type="match status" value="1"/>
</dbReference>
<keyword evidence="6" id="KW-0998">Cell outer membrane</keyword>
<name>A0ABW1EDN1_9BACT</name>
<dbReference type="Pfam" id="PF13620">
    <property type="entry name" value="CarboxypepD_reg"/>
    <property type="match status" value="1"/>
</dbReference>
<dbReference type="InterPro" id="IPR039426">
    <property type="entry name" value="TonB-dep_rcpt-like"/>
</dbReference>
<organism evidence="9 10">
    <name type="scientific">Acidicapsa dinghuensis</name>
    <dbReference type="NCBI Taxonomy" id="2218256"/>
    <lineage>
        <taxon>Bacteria</taxon>
        <taxon>Pseudomonadati</taxon>
        <taxon>Acidobacteriota</taxon>
        <taxon>Terriglobia</taxon>
        <taxon>Terriglobales</taxon>
        <taxon>Acidobacteriaceae</taxon>
        <taxon>Acidicapsa</taxon>
    </lineage>
</organism>
<dbReference type="SUPFAM" id="SSF49464">
    <property type="entry name" value="Carboxypeptidase regulatory domain-like"/>
    <property type="match status" value="1"/>
</dbReference>
<evidence type="ECO:0000259" key="8">
    <source>
        <dbReference type="Pfam" id="PF25183"/>
    </source>
</evidence>
<evidence type="ECO:0000313" key="9">
    <source>
        <dbReference type="EMBL" id="MFC5861402.1"/>
    </source>
</evidence>
<reference evidence="10" key="1">
    <citation type="journal article" date="2019" name="Int. J. Syst. Evol. Microbiol.">
        <title>The Global Catalogue of Microorganisms (GCM) 10K type strain sequencing project: providing services to taxonomists for standard genome sequencing and annotation.</title>
        <authorList>
            <consortium name="The Broad Institute Genomics Platform"/>
            <consortium name="The Broad Institute Genome Sequencing Center for Infectious Disease"/>
            <person name="Wu L."/>
            <person name="Ma J."/>
        </authorList>
    </citation>
    <scope>NUCLEOTIDE SEQUENCE [LARGE SCALE GENOMIC DNA]</scope>
    <source>
        <strain evidence="10">JCM 4087</strain>
    </source>
</reference>
<comment type="caution">
    <text evidence="9">The sequence shown here is derived from an EMBL/GenBank/DDBJ whole genome shotgun (WGS) entry which is preliminary data.</text>
</comment>
<evidence type="ECO:0000256" key="6">
    <source>
        <dbReference type="ARBA" id="ARBA00023237"/>
    </source>
</evidence>
<dbReference type="PANTHER" id="PTHR30069">
    <property type="entry name" value="TONB-DEPENDENT OUTER MEMBRANE RECEPTOR"/>
    <property type="match status" value="1"/>
</dbReference>
<dbReference type="RefSeq" id="WP_263333763.1">
    <property type="nucleotide sequence ID" value="NZ_JAGSYH010000002.1"/>
</dbReference>
<keyword evidence="7" id="KW-0732">Signal</keyword>
<protein>
    <submittedName>
        <fullName evidence="9">Carboxypeptidase regulatory-like domain-containing protein</fullName>
    </submittedName>
</protein>
<feature type="chain" id="PRO_5045850144" evidence="7">
    <location>
        <begin position="21"/>
        <end position="1105"/>
    </location>
</feature>
<gene>
    <name evidence="9" type="ORF">ACFPT7_03785</name>
</gene>
<dbReference type="InterPro" id="IPR057601">
    <property type="entry name" value="Oar-like_b-barrel"/>
</dbReference>
<evidence type="ECO:0000256" key="5">
    <source>
        <dbReference type="ARBA" id="ARBA00023136"/>
    </source>
</evidence>
<dbReference type="Proteomes" id="UP001596091">
    <property type="component" value="Unassembled WGS sequence"/>
</dbReference>
<evidence type="ECO:0000256" key="7">
    <source>
        <dbReference type="SAM" id="SignalP"/>
    </source>
</evidence>
<dbReference type="Gene3D" id="2.40.170.20">
    <property type="entry name" value="TonB-dependent receptor, beta-barrel domain"/>
    <property type="match status" value="1"/>
</dbReference>
<keyword evidence="5" id="KW-0472">Membrane</keyword>
<dbReference type="Gene3D" id="2.60.40.1120">
    <property type="entry name" value="Carboxypeptidase-like, regulatory domain"/>
    <property type="match status" value="1"/>
</dbReference>
<dbReference type="SUPFAM" id="SSF56935">
    <property type="entry name" value="Porins"/>
    <property type="match status" value="1"/>
</dbReference>
<feature type="domain" description="TonB-dependent transporter Oar-like beta-barrel" evidence="8">
    <location>
        <begin position="241"/>
        <end position="1098"/>
    </location>
</feature>
<keyword evidence="3" id="KW-1134">Transmembrane beta strand</keyword>
<feature type="signal peptide" evidence="7">
    <location>
        <begin position="1"/>
        <end position="20"/>
    </location>
</feature>
<evidence type="ECO:0000256" key="4">
    <source>
        <dbReference type="ARBA" id="ARBA00022692"/>
    </source>
</evidence>
<dbReference type="InterPro" id="IPR008969">
    <property type="entry name" value="CarboxyPept-like_regulatory"/>
</dbReference>
<dbReference type="PANTHER" id="PTHR30069:SF46">
    <property type="entry name" value="OAR PROTEIN"/>
    <property type="match status" value="1"/>
</dbReference>
<dbReference type="InterPro" id="IPR036942">
    <property type="entry name" value="Beta-barrel_TonB_sf"/>
</dbReference>